<dbReference type="AlphaFoldDB" id="A0A4Y7RCH4"/>
<reference evidence="1 2" key="1">
    <citation type="journal article" date="2018" name="Environ. Microbiol.">
        <title>Novel energy conservation strategies and behaviour of Pelotomaculum schinkii driving syntrophic propionate catabolism.</title>
        <authorList>
            <person name="Hidalgo-Ahumada C.A.P."/>
            <person name="Nobu M.K."/>
            <person name="Narihiro T."/>
            <person name="Tamaki H."/>
            <person name="Liu W.T."/>
            <person name="Kamagata Y."/>
            <person name="Stams A.J.M."/>
            <person name="Imachi H."/>
            <person name="Sousa D.Z."/>
        </authorList>
    </citation>
    <scope>NUCLEOTIDE SEQUENCE [LARGE SCALE GENOMIC DNA]</scope>
    <source>
        <strain evidence="1 2">MGP</strain>
    </source>
</reference>
<protein>
    <submittedName>
        <fullName evidence="1">Uncharacterized protein</fullName>
    </submittedName>
</protein>
<evidence type="ECO:0000313" key="1">
    <source>
        <dbReference type="EMBL" id="TEB06459.1"/>
    </source>
</evidence>
<dbReference type="OrthoDB" id="3035555at2"/>
<keyword evidence="2" id="KW-1185">Reference proteome</keyword>
<gene>
    <name evidence="1" type="ORF">Pmgp_03717</name>
</gene>
<dbReference type="RefSeq" id="WP_134216115.1">
    <property type="nucleotide sequence ID" value="NZ_QFFZ01000090.1"/>
</dbReference>
<accession>A0A4Y7RCH4</accession>
<proteinExistence type="predicted"/>
<evidence type="ECO:0000313" key="2">
    <source>
        <dbReference type="Proteomes" id="UP000297597"/>
    </source>
</evidence>
<dbReference type="EMBL" id="QFFZ01000090">
    <property type="protein sequence ID" value="TEB06459.1"/>
    <property type="molecule type" value="Genomic_DNA"/>
</dbReference>
<comment type="caution">
    <text evidence="1">The sequence shown here is derived from an EMBL/GenBank/DDBJ whole genome shotgun (WGS) entry which is preliminary data.</text>
</comment>
<dbReference type="Proteomes" id="UP000297597">
    <property type="component" value="Unassembled WGS sequence"/>
</dbReference>
<name>A0A4Y7RCH4_9FIRM</name>
<organism evidence="1 2">
    <name type="scientific">Pelotomaculum propionicicum</name>
    <dbReference type="NCBI Taxonomy" id="258475"/>
    <lineage>
        <taxon>Bacteria</taxon>
        <taxon>Bacillati</taxon>
        <taxon>Bacillota</taxon>
        <taxon>Clostridia</taxon>
        <taxon>Eubacteriales</taxon>
        <taxon>Desulfotomaculaceae</taxon>
        <taxon>Pelotomaculum</taxon>
    </lineage>
</organism>
<sequence>MPILGYAFEGLVPENYIETKNTFTVSETENVDVVLTQWSYIGGYQNPAWLTYQLIAKSGGQTTGEIRVDGLFTSKSTTITFYNVAPGTYVLRIFNKGAGLAYGNGYIYYH</sequence>